<dbReference type="InterPro" id="IPR052579">
    <property type="entry name" value="Zinc_finger_SWIM"/>
</dbReference>
<reference evidence="2" key="1">
    <citation type="submission" date="2013-11" db="EMBL/GenBank/DDBJ databases">
        <title>The Genome Sequence of Phytophthora parasitica CJ02B3.</title>
        <authorList>
            <consortium name="The Broad Institute Genomics Platform"/>
            <person name="Russ C."/>
            <person name="Tyler B."/>
            <person name="Panabieres F."/>
            <person name="Shan W."/>
            <person name="Tripathy S."/>
            <person name="Grunwald N."/>
            <person name="Machado M."/>
            <person name="Johnson C.S."/>
            <person name="Arredondo F."/>
            <person name="Hong C."/>
            <person name="Coffey M."/>
            <person name="Young S.K."/>
            <person name="Zeng Q."/>
            <person name="Gargeya S."/>
            <person name="Fitzgerald M."/>
            <person name="Abouelleil A."/>
            <person name="Alvarado L."/>
            <person name="Chapman S.B."/>
            <person name="Gainer-Dewar J."/>
            <person name="Goldberg J."/>
            <person name="Griggs A."/>
            <person name="Gujja S."/>
            <person name="Hansen M."/>
            <person name="Howarth C."/>
            <person name="Imamovic A."/>
            <person name="Ireland A."/>
            <person name="Larimer J."/>
            <person name="McCowan C."/>
            <person name="Murphy C."/>
            <person name="Pearson M."/>
            <person name="Poon T.W."/>
            <person name="Priest M."/>
            <person name="Roberts A."/>
            <person name="Saif S."/>
            <person name="Shea T."/>
            <person name="Sykes S."/>
            <person name="Wortman J."/>
            <person name="Nusbaum C."/>
            <person name="Birren B."/>
        </authorList>
    </citation>
    <scope>NUCLEOTIDE SEQUENCE [LARGE SCALE GENOMIC DNA]</scope>
    <source>
        <strain evidence="2">CJ02B3</strain>
    </source>
</reference>
<dbReference type="VEuPathDB" id="FungiDB:PPTG_11304"/>
<protein>
    <recommendedName>
        <fullName evidence="3">SWIM-type domain-containing protein</fullName>
    </recommendedName>
</protein>
<sequence length="482" mass="54742">MLRLDNWRCDCEFSISMGLPCRHVIAYRKKVGVAGPIIPWNCIHERWTSPSQKLNKVRQFAYERFRGEGFKKGVKSMRSQAERYKEALRATHLIANELADIEDEEEFTSMLEFVLNQWRNVRQRKMSSEEHDSHSSNQHSASVTTSTSKCDDWAGMAEFGISNSSEEELEAEQDADSSQSSVKIRLNPKSKKVGRPKKLKSDVVAGERAERKWFDAVERGRNTAGEVTLEGLMEALEREEPTLVETQRRLSGVMVKYGDADTRKPALKKLKNPVLILDAFYILPPKLLDACLKLLPISNTEAIAISVDDDDSKPKATENKLLECVHIKGIGTFSRRQIELFKRVQNLKDTVQLGVDMSKWLLDSGLPSLPAEYHDLATTVAEEVANTFPYKHIAKLPNLPDYKYSLLYRATPPTWLSDAAIRALCDRLVADFPKCRFAGFVSASTKKKRTRTKDDLPVDSNLRDRLLKQVTEPEVDTVHCLR</sequence>
<feature type="compositionally biased region" description="Basic residues" evidence="1">
    <location>
        <begin position="186"/>
        <end position="198"/>
    </location>
</feature>
<dbReference type="Proteomes" id="UP000053236">
    <property type="component" value="Unassembled WGS sequence"/>
</dbReference>
<feature type="compositionally biased region" description="Acidic residues" evidence="1">
    <location>
        <begin position="165"/>
        <end position="175"/>
    </location>
</feature>
<dbReference type="AlphaFoldDB" id="W2GZI1"/>
<feature type="region of interest" description="Disordered" evidence="1">
    <location>
        <begin position="164"/>
        <end position="199"/>
    </location>
</feature>
<feature type="compositionally biased region" description="Polar residues" evidence="1">
    <location>
        <begin position="135"/>
        <end position="146"/>
    </location>
</feature>
<organism evidence="2">
    <name type="scientific">Phytophthora nicotianae</name>
    <name type="common">Potato buckeye rot agent</name>
    <name type="synonym">Phytophthora parasitica</name>
    <dbReference type="NCBI Taxonomy" id="4792"/>
    <lineage>
        <taxon>Eukaryota</taxon>
        <taxon>Sar</taxon>
        <taxon>Stramenopiles</taxon>
        <taxon>Oomycota</taxon>
        <taxon>Peronosporomycetes</taxon>
        <taxon>Peronosporales</taxon>
        <taxon>Peronosporaceae</taxon>
        <taxon>Phytophthora</taxon>
    </lineage>
</organism>
<gene>
    <name evidence="2" type="ORF">L915_07921</name>
</gene>
<evidence type="ECO:0008006" key="3">
    <source>
        <dbReference type="Google" id="ProtNLM"/>
    </source>
</evidence>
<proteinExistence type="predicted"/>
<accession>W2GZI1</accession>
<dbReference type="PANTHER" id="PTHR31569:SF4">
    <property type="entry name" value="SWIM-TYPE DOMAIN-CONTAINING PROTEIN"/>
    <property type="match status" value="1"/>
</dbReference>
<evidence type="ECO:0000313" key="2">
    <source>
        <dbReference type="EMBL" id="ETK87676.1"/>
    </source>
</evidence>
<dbReference type="PANTHER" id="PTHR31569">
    <property type="entry name" value="SWIM-TYPE DOMAIN-CONTAINING PROTEIN"/>
    <property type="match status" value="1"/>
</dbReference>
<name>W2GZI1_PHYNI</name>
<evidence type="ECO:0000256" key="1">
    <source>
        <dbReference type="SAM" id="MobiDB-lite"/>
    </source>
</evidence>
<feature type="region of interest" description="Disordered" evidence="1">
    <location>
        <begin position="126"/>
        <end position="146"/>
    </location>
</feature>
<dbReference type="EMBL" id="KI686087">
    <property type="protein sequence ID" value="ETK87676.1"/>
    <property type="molecule type" value="Genomic_DNA"/>
</dbReference>